<name>A0A0F9HUX9_9ZZZZ</name>
<sequence length="198" mass="23133">MNILLKFKNHFTRSGSVGRAWTEALLYSNEDRLVFEENDAELVIIYGCGPGNRAHYMRARERGLPTITIDLGFWQRGGPRDTDAHYKVSVNWHHPQQYLMQLNCPPDRFKKFNRGSKEPTPWHNTGRQILLAGMGPKSFELYDMRSQEWDLWAVEEIRKRTERPIIYRPKPSWLNPQPIPGTIFSSKHQNLDAVLNNT</sequence>
<feature type="non-terminal residue" evidence="1">
    <location>
        <position position="198"/>
    </location>
</feature>
<dbReference type="AlphaFoldDB" id="A0A0F9HUX9"/>
<comment type="caution">
    <text evidence="1">The sequence shown here is derived from an EMBL/GenBank/DDBJ whole genome shotgun (WGS) entry which is preliminary data.</text>
</comment>
<reference evidence="1" key="1">
    <citation type="journal article" date="2015" name="Nature">
        <title>Complex archaea that bridge the gap between prokaryotes and eukaryotes.</title>
        <authorList>
            <person name="Spang A."/>
            <person name="Saw J.H."/>
            <person name="Jorgensen S.L."/>
            <person name="Zaremba-Niedzwiedzka K."/>
            <person name="Martijn J."/>
            <person name="Lind A.E."/>
            <person name="van Eijk R."/>
            <person name="Schleper C."/>
            <person name="Guy L."/>
            <person name="Ettema T.J."/>
        </authorList>
    </citation>
    <scope>NUCLEOTIDE SEQUENCE</scope>
</reference>
<organism evidence="1">
    <name type="scientific">marine sediment metagenome</name>
    <dbReference type="NCBI Taxonomy" id="412755"/>
    <lineage>
        <taxon>unclassified sequences</taxon>
        <taxon>metagenomes</taxon>
        <taxon>ecological metagenomes</taxon>
    </lineage>
</organism>
<dbReference type="EMBL" id="LAZR01014042">
    <property type="protein sequence ID" value="KKM19206.1"/>
    <property type="molecule type" value="Genomic_DNA"/>
</dbReference>
<gene>
    <name evidence="1" type="ORF">LCGC14_1658020</name>
</gene>
<protein>
    <submittedName>
        <fullName evidence="1">Uncharacterized protein</fullName>
    </submittedName>
</protein>
<proteinExistence type="predicted"/>
<evidence type="ECO:0000313" key="1">
    <source>
        <dbReference type="EMBL" id="KKM19206.1"/>
    </source>
</evidence>
<accession>A0A0F9HUX9</accession>